<organism evidence="2 3">
    <name type="scientific">Winogradskya consettensis</name>
    <dbReference type="NCBI Taxonomy" id="113560"/>
    <lineage>
        <taxon>Bacteria</taxon>
        <taxon>Bacillati</taxon>
        <taxon>Actinomycetota</taxon>
        <taxon>Actinomycetes</taxon>
        <taxon>Micromonosporales</taxon>
        <taxon>Micromonosporaceae</taxon>
        <taxon>Winogradskya</taxon>
    </lineage>
</organism>
<gene>
    <name evidence="2" type="ORF">Aco04nite_55260</name>
</gene>
<dbReference type="SUPFAM" id="SSF51735">
    <property type="entry name" value="NAD(P)-binding Rossmann-fold domains"/>
    <property type="match status" value="2"/>
</dbReference>
<dbReference type="Gene3D" id="3.40.50.720">
    <property type="entry name" value="NAD(P)-binding Rossmann-like Domain"/>
    <property type="match status" value="1"/>
</dbReference>
<evidence type="ECO:0000313" key="3">
    <source>
        <dbReference type="Proteomes" id="UP000680865"/>
    </source>
</evidence>
<comment type="caution">
    <text evidence="2">The sequence shown here is derived from an EMBL/GenBank/DDBJ whole genome shotgun (WGS) entry which is preliminary data.</text>
</comment>
<dbReference type="EMBL" id="BOQP01000030">
    <property type="protein sequence ID" value="GIM77421.1"/>
    <property type="molecule type" value="Genomic_DNA"/>
</dbReference>
<keyword evidence="3" id="KW-1185">Reference proteome</keyword>
<sequence length="298" mass="30640">MHRGGREGVHMIGVTGATGNLGRIVVEVLRERAGEVLAFGREQADYDKPSTLAEAFHGVSRLLFISSPELDPGRRTAQHLAVVGAAAEAGVEAVVYTSFHRIPGIFAVHGLTEDAIAASGMAYSILRNPFYTEPFVAAAPTHSAGGHTAGGRSVEGPTHSSRGRSVEGSTHSAGGRSAGELTHSAGGQSAGGQPAGGESVGELTHATGGQPLNTAYRADLAEAAAGALLSDRIANRTYELNGPLWTFPELAASRGTTAREGEVAGPMGWLHGFAKAGALATQTPDLEELLGRPARAPR</sequence>
<dbReference type="PANTHER" id="PTHR47129:SF1">
    <property type="entry name" value="NMRA-LIKE DOMAIN-CONTAINING PROTEIN"/>
    <property type="match status" value="1"/>
</dbReference>
<evidence type="ECO:0000313" key="2">
    <source>
        <dbReference type="EMBL" id="GIM77421.1"/>
    </source>
</evidence>
<name>A0A919STU1_9ACTN</name>
<feature type="compositionally biased region" description="Gly residues" evidence="1">
    <location>
        <begin position="188"/>
        <end position="199"/>
    </location>
</feature>
<dbReference type="InterPro" id="IPR036291">
    <property type="entry name" value="NAD(P)-bd_dom_sf"/>
</dbReference>
<dbReference type="AlphaFoldDB" id="A0A919STU1"/>
<proteinExistence type="predicted"/>
<accession>A0A919STU1</accession>
<feature type="region of interest" description="Disordered" evidence="1">
    <location>
        <begin position="142"/>
        <end position="208"/>
    </location>
</feature>
<evidence type="ECO:0000256" key="1">
    <source>
        <dbReference type="SAM" id="MobiDB-lite"/>
    </source>
</evidence>
<dbReference type="Proteomes" id="UP000680865">
    <property type="component" value="Unassembled WGS sequence"/>
</dbReference>
<dbReference type="PANTHER" id="PTHR47129">
    <property type="entry name" value="QUINONE OXIDOREDUCTASE 2"/>
    <property type="match status" value="1"/>
</dbReference>
<evidence type="ECO:0008006" key="4">
    <source>
        <dbReference type="Google" id="ProtNLM"/>
    </source>
</evidence>
<protein>
    <recommendedName>
        <fullName evidence="4">NmrA-like domain-containing protein</fullName>
    </recommendedName>
</protein>
<reference evidence="2" key="1">
    <citation type="submission" date="2021-03" db="EMBL/GenBank/DDBJ databases">
        <title>Whole genome shotgun sequence of Actinoplanes consettensis NBRC 14913.</title>
        <authorList>
            <person name="Komaki H."/>
            <person name="Tamura T."/>
        </authorList>
    </citation>
    <scope>NUCLEOTIDE SEQUENCE</scope>
    <source>
        <strain evidence="2">NBRC 14913</strain>
    </source>
</reference>
<dbReference type="InterPro" id="IPR052718">
    <property type="entry name" value="NmrA-type_oxidoreductase"/>
</dbReference>